<dbReference type="EMBL" id="CP034346">
    <property type="protein sequence ID" value="AZS14543.1"/>
    <property type="molecule type" value="Genomic_DNA"/>
</dbReference>
<dbReference type="InterPro" id="IPR007374">
    <property type="entry name" value="ASCH_domain"/>
</dbReference>
<dbReference type="RefSeq" id="WP_126997306.1">
    <property type="nucleotide sequence ID" value="NZ_CP034346.1"/>
</dbReference>
<proteinExistence type="predicted"/>
<dbReference type="InterPro" id="IPR015947">
    <property type="entry name" value="PUA-like_sf"/>
</dbReference>
<protein>
    <submittedName>
        <fullName evidence="2">ASCH domain-containing protein</fullName>
    </submittedName>
</protein>
<dbReference type="Proteomes" id="UP000270678">
    <property type="component" value="Chromosome"/>
</dbReference>
<keyword evidence="3" id="KW-1185">Reference proteome</keyword>
<dbReference type="Gene3D" id="2.30.130.30">
    <property type="entry name" value="Hypothetical protein"/>
    <property type="match status" value="1"/>
</dbReference>
<evidence type="ECO:0000259" key="1">
    <source>
        <dbReference type="Pfam" id="PF04266"/>
    </source>
</evidence>
<dbReference type="Pfam" id="PF04266">
    <property type="entry name" value="ASCH"/>
    <property type="match status" value="1"/>
</dbReference>
<dbReference type="CDD" id="cd06554">
    <property type="entry name" value="ASCH_ASC-1_like"/>
    <property type="match status" value="1"/>
</dbReference>
<feature type="domain" description="ASCH" evidence="1">
    <location>
        <begin position="4"/>
        <end position="47"/>
    </location>
</feature>
<dbReference type="AlphaFoldDB" id="A0A3S9UW73"/>
<gene>
    <name evidence="2" type="ORF">EI981_08815</name>
</gene>
<name>A0A3S9UW73_9BACL</name>
<evidence type="ECO:0000313" key="3">
    <source>
        <dbReference type="Proteomes" id="UP000270678"/>
    </source>
</evidence>
<evidence type="ECO:0000313" key="2">
    <source>
        <dbReference type="EMBL" id="AZS14543.1"/>
    </source>
</evidence>
<dbReference type="KEGG" id="plut:EI981_08815"/>
<dbReference type="SUPFAM" id="SSF88697">
    <property type="entry name" value="PUA domain-like"/>
    <property type="match status" value="1"/>
</dbReference>
<accession>A0A3S9UW73</accession>
<dbReference type="OrthoDB" id="359066at2"/>
<organism evidence="2 3">
    <name type="scientific">Paenibacillus lutimineralis</name>
    <dbReference type="NCBI Taxonomy" id="2707005"/>
    <lineage>
        <taxon>Bacteria</taxon>
        <taxon>Bacillati</taxon>
        <taxon>Bacillota</taxon>
        <taxon>Bacilli</taxon>
        <taxon>Bacillales</taxon>
        <taxon>Paenibacillaceae</taxon>
        <taxon>Paenibacillus</taxon>
    </lineage>
</organism>
<sequence>MKIITIRQPWATLVALGEKQFETRSWRTAYRGELAIHAGKAIDKTTCQQEPYRSVLQRRGYTSDQLPLGAVIAVGRLEQCYYVGTDLGTAAILGDEGYIVEGAEYAFGDYTEGRYAWKIGRIGFLERPLPATGRLGLWNLPDDPLLKMDEMQHTWSK</sequence>
<reference evidence="3" key="1">
    <citation type="submission" date="2018-12" db="EMBL/GenBank/DDBJ databases">
        <title>Complete genome sequence of Paenibacillus sp. MBLB1234.</title>
        <authorList>
            <person name="Nam Y.-D."/>
            <person name="Kang J."/>
            <person name="Chung W.-H."/>
            <person name="Park Y.S."/>
        </authorList>
    </citation>
    <scope>NUCLEOTIDE SEQUENCE [LARGE SCALE GENOMIC DNA]</scope>
    <source>
        <strain evidence="3">MBLB1234</strain>
    </source>
</reference>